<dbReference type="EMBL" id="MFAB01000001">
    <property type="protein sequence ID" value="OGD69508.1"/>
    <property type="molecule type" value="Genomic_DNA"/>
</dbReference>
<protein>
    <submittedName>
        <fullName evidence="1">Uncharacterized protein</fullName>
    </submittedName>
</protein>
<evidence type="ECO:0000313" key="2">
    <source>
        <dbReference type="Proteomes" id="UP000176865"/>
    </source>
</evidence>
<name>A0A1F5EQ38_9BACT</name>
<dbReference type="AlphaFoldDB" id="A0A1F5EQ38"/>
<proteinExistence type="predicted"/>
<comment type="caution">
    <text evidence="1">The sequence shown here is derived from an EMBL/GenBank/DDBJ whole genome shotgun (WGS) entry which is preliminary data.</text>
</comment>
<organism evidence="1 2">
    <name type="scientific">Candidatus Campbellbacteria bacterium RIFCSPLOWO2_01_FULL_34_15</name>
    <dbReference type="NCBI Taxonomy" id="1797579"/>
    <lineage>
        <taxon>Bacteria</taxon>
        <taxon>Candidatus Campbelliibacteriota</taxon>
    </lineage>
</organism>
<gene>
    <name evidence="1" type="ORF">A2996_03525</name>
</gene>
<evidence type="ECO:0000313" key="1">
    <source>
        <dbReference type="EMBL" id="OGD69508.1"/>
    </source>
</evidence>
<reference evidence="1 2" key="1">
    <citation type="journal article" date="2016" name="Nat. Commun.">
        <title>Thousands of microbial genomes shed light on interconnected biogeochemical processes in an aquifer system.</title>
        <authorList>
            <person name="Anantharaman K."/>
            <person name="Brown C.T."/>
            <person name="Hug L.A."/>
            <person name="Sharon I."/>
            <person name="Castelle C.J."/>
            <person name="Probst A.J."/>
            <person name="Thomas B.C."/>
            <person name="Singh A."/>
            <person name="Wilkins M.J."/>
            <person name="Karaoz U."/>
            <person name="Brodie E.L."/>
            <person name="Williams K.H."/>
            <person name="Hubbard S.S."/>
            <person name="Banfield J.F."/>
        </authorList>
    </citation>
    <scope>NUCLEOTIDE SEQUENCE [LARGE SCALE GENOMIC DNA]</scope>
</reference>
<accession>A0A1F5EQ38</accession>
<dbReference type="STRING" id="1797579.A2996_03525"/>
<dbReference type="Proteomes" id="UP000176865">
    <property type="component" value="Unassembled WGS sequence"/>
</dbReference>
<sequence>MLIKARKMEDVMTNIECEDPKETERREKETGLLSLISSYGWVLHHPILLSVVEDAPSPKSADNYIMTQFSGCNTGRNTLAQAVRNAVRIKEKVEKGVWAELLKKEKNARLSDLFCFGYGEPVDIEKGGQRITFSTDIKFSEKTIACSHWPLFLREFSRESDDYKETSVDYPGDDFVFRDVDELGESFWNDRSFERGVSSRNYKIETSVMRREFPLPGSVFCQIFIGDKFVLKSQIVKVKPKKGETYHRFYKIVSIYNKDCYGGLCESIDISYPVDSFNNRRREGLLTFSKEVSPVDGRNNSNLYVLLRLNFLFGNDFLLIPKGNGTGGENDFLNYISIRSKLCQENLLFQPMYPAPSCEAVGRAVSRLYEDFLCAWKFYTKNKISLCSILDQGLIKNPPDNLIDFFTGKKM</sequence>